<dbReference type="Gene3D" id="3.20.20.450">
    <property type="entry name" value="EAL domain"/>
    <property type="match status" value="1"/>
</dbReference>
<dbReference type="CDD" id="cd01948">
    <property type="entry name" value="EAL"/>
    <property type="match status" value="1"/>
</dbReference>
<organism evidence="2 3">
    <name type="scientific">Photobacterium damselae</name>
    <dbReference type="NCBI Taxonomy" id="38293"/>
    <lineage>
        <taxon>Bacteria</taxon>
        <taxon>Pseudomonadati</taxon>
        <taxon>Pseudomonadota</taxon>
        <taxon>Gammaproteobacteria</taxon>
        <taxon>Vibrionales</taxon>
        <taxon>Vibrionaceae</taxon>
        <taxon>Photobacterium</taxon>
    </lineage>
</organism>
<reference evidence="2 3" key="1">
    <citation type="submission" date="2018-06" db="EMBL/GenBank/DDBJ databases">
        <authorList>
            <consortium name="Pathogen Informatics"/>
            <person name="Doyle S."/>
        </authorList>
    </citation>
    <scope>NUCLEOTIDE SEQUENCE [LARGE SCALE GENOMIC DNA]</scope>
    <source>
        <strain evidence="2 3">NCTC11647</strain>
    </source>
</reference>
<dbReference type="SUPFAM" id="SSF141868">
    <property type="entry name" value="EAL domain-like"/>
    <property type="match status" value="1"/>
</dbReference>
<evidence type="ECO:0000313" key="3">
    <source>
        <dbReference type="Proteomes" id="UP000251647"/>
    </source>
</evidence>
<dbReference type="InterPro" id="IPR050706">
    <property type="entry name" value="Cyclic-di-GMP_PDE-like"/>
</dbReference>
<dbReference type="SUPFAM" id="SSF55073">
    <property type="entry name" value="Nucleotide cyclase"/>
    <property type="match status" value="1"/>
</dbReference>
<dbReference type="Pfam" id="PF00990">
    <property type="entry name" value="GGDEF"/>
    <property type="match status" value="1"/>
</dbReference>
<feature type="transmembrane region" description="Helical" evidence="1">
    <location>
        <begin position="145"/>
        <end position="167"/>
    </location>
</feature>
<dbReference type="InterPro" id="IPR035919">
    <property type="entry name" value="EAL_sf"/>
</dbReference>
<dbReference type="AlphaFoldDB" id="A0A2T3QK26"/>
<protein>
    <submittedName>
        <fullName evidence="2">Regulator of CsrB and CsrC decay CsrD</fullName>
    </submittedName>
</protein>
<dbReference type="GO" id="GO:0071111">
    <property type="term" value="F:cyclic-guanylate-specific phosphodiesterase activity"/>
    <property type="evidence" value="ECO:0007669"/>
    <property type="project" value="InterPro"/>
</dbReference>
<dbReference type="EMBL" id="UATL01000001">
    <property type="protein sequence ID" value="SPY27342.1"/>
    <property type="molecule type" value="Genomic_DNA"/>
</dbReference>
<dbReference type="InterPro" id="IPR042461">
    <property type="entry name" value="LapD_MoxY_peri_C"/>
</dbReference>
<dbReference type="InterPro" id="IPR043128">
    <property type="entry name" value="Rev_trsase/Diguanyl_cyclase"/>
</dbReference>
<gene>
    <name evidence="2" type="primary">csrD_1</name>
    <name evidence="2" type="ORF">NCTC11647_00385</name>
</gene>
<dbReference type="InterPro" id="IPR032244">
    <property type="entry name" value="LapD_MoxY_N"/>
</dbReference>
<dbReference type="Gene3D" id="6.20.270.20">
    <property type="entry name" value="LapD/MoxY periplasmic domain"/>
    <property type="match status" value="1"/>
</dbReference>
<dbReference type="Proteomes" id="UP000251647">
    <property type="component" value="Unassembled WGS sequence"/>
</dbReference>
<dbReference type="GO" id="GO:0007165">
    <property type="term" value="P:signal transduction"/>
    <property type="evidence" value="ECO:0007669"/>
    <property type="project" value="InterPro"/>
</dbReference>
<dbReference type="InterPro" id="IPR000160">
    <property type="entry name" value="GGDEF_dom"/>
</dbReference>
<dbReference type="GO" id="GO:0016020">
    <property type="term" value="C:membrane"/>
    <property type="evidence" value="ECO:0007669"/>
    <property type="project" value="InterPro"/>
</dbReference>
<evidence type="ECO:0000256" key="1">
    <source>
        <dbReference type="SAM" id="Phobius"/>
    </source>
</evidence>
<feature type="transmembrane region" description="Helical" evidence="1">
    <location>
        <begin position="7"/>
        <end position="27"/>
    </location>
</feature>
<dbReference type="PROSITE" id="PS50883">
    <property type="entry name" value="EAL"/>
    <property type="match status" value="1"/>
</dbReference>
<dbReference type="InterPro" id="IPR029787">
    <property type="entry name" value="Nucleotide_cyclase"/>
</dbReference>
<proteinExistence type="predicted"/>
<dbReference type="RefSeq" id="WP_005301089.1">
    <property type="nucleotide sequence ID" value="NZ_PYOG01000009.1"/>
</dbReference>
<dbReference type="Gene3D" id="3.30.70.270">
    <property type="match status" value="1"/>
</dbReference>
<keyword evidence="1" id="KW-0812">Transmembrane</keyword>
<dbReference type="SMART" id="SM00052">
    <property type="entry name" value="EAL"/>
    <property type="match status" value="1"/>
</dbReference>
<dbReference type="PROSITE" id="PS50885">
    <property type="entry name" value="HAMP"/>
    <property type="match status" value="1"/>
</dbReference>
<dbReference type="OrthoDB" id="5894408at2"/>
<evidence type="ECO:0000313" key="2">
    <source>
        <dbReference type="EMBL" id="SPY27342.1"/>
    </source>
</evidence>
<dbReference type="InterPro" id="IPR001633">
    <property type="entry name" value="EAL_dom"/>
</dbReference>
<dbReference type="PANTHER" id="PTHR33121">
    <property type="entry name" value="CYCLIC DI-GMP PHOSPHODIESTERASE PDEF"/>
    <property type="match status" value="1"/>
</dbReference>
<dbReference type="Pfam" id="PF00563">
    <property type="entry name" value="EAL"/>
    <property type="match status" value="1"/>
</dbReference>
<dbReference type="SMART" id="SM00267">
    <property type="entry name" value="GGDEF"/>
    <property type="match status" value="1"/>
</dbReference>
<dbReference type="PANTHER" id="PTHR33121:SF79">
    <property type="entry name" value="CYCLIC DI-GMP PHOSPHODIESTERASE PDED-RELATED"/>
    <property type="match status" value="1"/>
</dbReference>
<keyword evidence="1" id="KW-0472">Membrane</keyword>
<name>A0A2T3QK26_PHODM</name>
<keyword evidence="1" id="KW-1133">Transmembrane helix</keyword>
<dbReference type="InterPro" id="IPR003660">
    <property type="entry name" value="HAMP_dom"/>
</dbReference>
<accession>A0A2T3QK26</accession>
<sequence>MSLYKQCSLMLLGLLVFVFSIAGYFQLKEVKELVNNQLQAELVNTIHNISIATVTPLEMGDNQSIEQIITPQQPRNLAEIHLTSLVDGQVYQWQKAIEESTSVPSWFTQWIAWSNLEQQRTIKAGWLELASLTVSINPSWAYLQLWYYFLAIACTFISVVIAALLIMSWGWQRLMSRLDVLTQHTQQVAKHEKSHVSVERALPELDGITQAINLMAKQLNNYIQLSNQEIQSLRLQKQIDKRSGLANAEYFYDRMNSWLDEPVAGALAIIDCAWLEQIHEQYGSVVYQDSLRLLAQSLQKRCLKSTVLAQLNRSQLAIILTEHTVKEQQQEIQYIVQDIQNEIEQSEISNGEFFIGVSSKTDASTKNSLYQETLSALNYAQEHHQKVHWADNTVTHYHGLAVLNWATSIEQAITDRALVFKSQPIQNIATTATVQNEVFCQLLLGDERVVAKTFMPYVEEYGLGERLDQCILQMIEQASLLAHSGSTIAINLTVNSIRSSSFQSWLAHFLNESAMSDKLSFEVPESAIEEDLSACLSLALLFNQKDISWGIDHYGRQLTSVDYLLSLRPKYVKLDQSFAGVSTESGKYELGRALASIAAGLDIKVIATGIQYSEQLALLEGLPIWRYQGFIAPPVELNLA</sequence>
<dbReference type="Pfam" id="PF16448">
    <property type="entry name" value="LapD_MoxY_N"/>
    <property type="match status" value="1"/>
</dbReference>